<dbReference type="Gene3D" id="3.80.10.10">
    <property type="entry name" value="Ribonuclease Inhibitor"/>
    <property type="match status" value="1"/>
</dbReference>
<dbReference type="SUPFAM" id="SSF52058">
    <property type="entry name" value="L domain-like"/>
    <property type="match status" value="1"/>
</dbReference>
<comment type="caution">
    <text evidence="4">The sequence shown here is derived from an EMBL/GenBank/DDBJ whole genome shotgun (WGS) entry which is preliminary data.</text>
</comment>
<name>A0A395UY15_9FIRM</name>
<sequence length="264" mass="30624">MNEENVMNILHSNREKLEKYKKVIRLAIAIVTTMICVCGIYYLYMNRHVKFQDKNMAYEISRTIGPNVNPENVKYKDVYAIKELNIGQLGKYDTLEDIKLCKNLVRISVNGGGDKWNSLETNDDVLIVTNKKAETFQKELADLIPELKRLKRFAYSNYCRNCDISDFSFLSECRQLEILRICYSDTTDFSFLKSCKKIVDIDLQESQIKDADDLKSLKNLETICIYDTPLSKDETEVESLCKAFPNAKIFISEDKVQNIDIKEE</sequence>
<dbReference type="RefSeq" id="WP_117685719.1">
    <property type="nucleotide sequence ID" value="NZ_QRUJ01000007.1"/>
</dbReference>
<dbReference type="EMBL" id="QSQP01000006">
    <property type="protein sequence ID" value="RGK43594.1"/>
    <property type="molecule type" value="Genomic_DNA"/>
</dbReference>
<dbReference type="EMBL" id="QRUJ01000007">
    <property type="protein sequence ID" value="RGR54562.1"/>
    <property type="molecule type" value="Genomic_DNA"/>
</dbReference>
<evidence type="ECO:0000313" key="5">
    <source>
        <dbReference type="EMBL" id="RGT81695.1"/>
    </source>
</evidence>
<dbReference type="Proteomes" id="UP000266066">
    <property type="component" value="Unassembled WGS sequence"/>
</dbReference>
<feature type="transmembrane region" description="Helical" evidence="1">
    <location>
        <begin position="23"/>
        <end position="44"/>
    </location>
</feature>
<evidence type="ECO:0000313" key="8">
    <source>
        <dbReference type="Proteomes" id="UP000260970"/>
    </source>
</evidence>
<dbReference type="Proteomes" id="UP000284296">
    <property type="component" value="Unassembled WGS sequence"/>
</dbReference>
<evidence type="ECO:0008006" key="13">
    <source>
        <dbReference type="Google" id="ProtNLM"/>
    </source>
</evidence>
<dbReference type="EMBL" id="QRXG01000009">
    <property type="protein sequence ID" value="RGT81695.1"/>
    <property type="molecule type" value="Genomic_DNA"/>
</dbReference>
<accession>A0A395UY15</accession>
<evidence type="ECO:0000256" key="1">
    <source>
        <dbReference type="SAM" id="Phobius"/>
    </source>
</evidence>
<organism evidence="4 10">
    <name type="scientific">Agathobacter rectalis</name>
    <dbReference type="NCBI Taxonomy" id="39491"/>
    <lineage>
        <taxon>Bacteria</taxon>
        <taxon>Bacillati</taxon>
        <taxon>Bacillota</taxon>
        <taxon>Clostridia</taxon>
        <taxon>Lachnospirales</taxon>
        <taxon>Lachnospiraceae</taxon>
        <taxon>Agathobacter</taxon>
    </lineage>
</organism>
<evidence type="ECO:0000313" key="2">
    <source>
        <dbReference type="EMBL" id="RGK43594.1"/>
    </source>
</evidence>
<dbReference type="EMBL" id="QSUG01000007">
    <property type="protein sequence ID" value="RGN23034.1"/>
    <property type="molecule type" value="Genomic_DNA"/>
</dbReference>
<dbReference type="EMBL" id="QRKN01000014">
    <property type="protein sequence ID" value="RHI18996.1"/>
    <property type="molecule type" value="Genomic_DNA"/>
</dbReference>
<dbReference type="Proteomes" id="UP000260970">
    <property type="component" value="Unassembled WGS sequence"/>
</dbReference>
<evidence type="ECO:0000313" key="10">
    <source>
        <dbReference type="Proteomes" id="UP000266066"/>
    </source>
</evidence>
<dbReference type="EMBL" id="QRKN01000014">
    <property type="protein sequence ID" value="RHI18995.1"/>
    <property type="molecule type" value="Genomic_DNA"/>
</dbReference>
<evidence type="ECO:0000313" key="7">
    <source>
        <dbReference type="EMBL" id="RHI18996.1"/>
    </source>
</evidence>
<evidence type="ECO:0000313" key="3">
    <source>
        <dbReference type="EMBL" id="RGN23034.1"/>
    </source>
</evidence>
<reference evidence="8 9" key="1">
    <citation type="submission" date="2018-08" db="EMBL/GenBank/DDBJ databases">
        <title>A genome reference for cultivated species of the human gut microbiota.</title>
        <authorList>
            <person name="Zou Y."/>
            <person name="Xue W."/>
            <person name="Luo G."/>
        </authorList>
    </citation>
    <scope>NUCLEOTIDE SEQUENCE [LARGE SCALE GENOMIC DNA]</scope>
    <source>
        <strain evidence="5 11">AF18-16LB</strain>
        <strain evidence="4 10">AF25-15</strain>
        <strain evidence="6 12">AM16-11</strain>
        <strain evidence="3 8">OM05-6AA</strain>
        <strain evidence="2 9">TF11-15AC</strain>
    </source>
</reference>
<keyword evidence="1" id="KW-0472">Membrane</keyword>
<keyword evidence="1" id="KW-1133">Transmembrane helix</keyword>
<dbReference type="Proteomes" id="UP000261052">
    <property type="component" value="Unassembled WGS sequence"/>
</dbReference>
<evidence type="ECO:0000313" key="9">
    <source>
        <dbReference type="Proteomes" id="UP000261052"/>
    </source>
</evidence>
<dbReference type="InterPro" id="IPR032675">
    <property type="entry name" value="LRR_dom_sf"/>
</dbReference>
<protein>
    <recommendedName>
        <fullName evidence="13">Leucine-rich repeat domain-containing protein</fullName>
    </recommendedName>
</protein>
<evidence type="ECO:0000313" key="6">
    <source>
        <dbReference type="EMBL" id="RHI18995.1"/>
    </source>
</evidence>
<evidence type="ECO:0000313" key="12">
    <source>
        <dbReference type="Proteomes" id="UP000285865"/>
    </source>
</evidence>
<evidence type="ECO:0000313" key="4">
    <source>
        <dbReference type="EMBL" id="RGR54562.1"/>
    </source>
</evidence>
<dbReference type="AlphaFoldDB" id="A0A395UY15"/>
<gene>
    <name evidence="6" type="ORF">DW172_13355</name>
    <name evidence="7" type="ORF">DW172_13360</name>
    <name evidence="5" type="ORF">DWX06_07185</name>
    <name evidence="4" type="ORF">DWY38_08170</name>
    <name evidence="3" type="ORF">DXB72_08395</name>
    <name evidence="2" type="ORF">DXD13_06330</name>
</gene>
<evidence type="ECO:0000313" key="11">
    <source>
        <dbReference type="Proteomes" id="UP000284296"/>
    </source>
</evidence>
<dbReference type="Proteomes" id="UP000285865">
    <property type="component" value="Unassembled WGS sequence"/>
</dbReference>
<keyword evidence="1" id="KW-0812">Transmembrane</keyword>
<proteinExistence type="predicted"/>